<dbReference type="Gene3D" id="3.10.450.50">
    <property type="match status" value="1"/>
</dbReference>
<dbReference type="Pfam" id="PF02810">
    <property type="entry name" value="SEC-C"/>
    <property type="match status" value="1"/>
</dbReference>
<accession>A0ABS4PNW0</accession>
<dbReference type="InterPro" id="IPR048469">
    <property type="entry name" value="YchJ-like_M"/>
</dbReference>
<dbReference type="InterPro" id="IPR023006">
    <property type="entry name" value="YchJ-like"/>
</dbReference>
<dbReference type="InterPro" id="IPR004027">
    <property type="entry name" value="SEC_C_motif"/>
</dbReference>
<evidence type="ECO:0000259" key="3">
    <source>
        <dbReference type="Pfam" id="PF17775"/>
    </source>
</evidence>
<dbReference type="InterPro" id="IPR032710">
    <property type="entry name" value="NTF2-like_dom_sf"/>
</dbReference>
<dbReference type="SUPFAM" id="SSF54427">
    <property type="entry name" value="NTF2-like"/>
    <property type="match status" value="1"/>
</dbReference>
<dbReference type="HAMAP" id="MF_00612">
    <property type="entry name" value="UPF0225"/>
    <property type="match status" value="1"/>
</dbReference>
<reference evidence="4 5" key="1">
    <citation type="submission" date="2021-03" db="EMBL/GenBank/DDBJ databases">
        <title>Sequencing the genomes of 1000 actinobacteria strains.</title>
        <authorList>
            <person name="Klenk H.-P."/>
        </authorList>
    </citation>
    <scope>NUCLEOTIDE SEQUENCE [LARGE SCALE GENOMIC DNA]</scope>
    <source>
        <strain evidence="4 5">DSM 45510</strain>
    </source>
</reference>
<dbReference type="EMBL" id="JAGGMS010000001">
    <property type="protein sequence ID" value="MBP2181105.1"/>
    <property type="molecule type" value="Genomic_DNA"/>
</dbReference>
<evidence type="ECO:0000256" key="1">
    <source>
        <dbReference type="ARBA" id="ARBA00010839"/>
    </source>
</evidence>
<organism evidence="4 5">
    <name type="scientific">Amycolatopsis magusensis</name>
    <dbReference type="NCBI Taxonomy" id="882444"/>
    <lineage>
        <taxon>Bacteria</taxon>
        <taxon>Bacillati</taxon>
        <taxon>Actinomycetota</taxon>
        <taxon>Actinomycetes</taxon>
        <taxon>Pseudonocardiales</taxon>
        <taxon>Pseudonocardiaceae</taxon>
        <taxon>Amycolatopsis</taxon>
    </lineage>
</organism>
<sequence length="130" mass="14709">MSRKNRACPCGTGEPYAECCGRLHRGEATAATAEQLMRSRFSAFAVADEEYLLRTWHPDTRPPSIEFDPGQRWTSLEILGRTGGGLLHREGTVEFVARYRIGGQDGEMRENSRFLRDGEQWLYLTALGTR</sequence>
<name>A0ABS4PNW0_9PSEU</name>
<keyword evidence="5" id="KW-1185">Reference proteome</keyword>
<dbReference type="Pfam" id="PF17775">
    <property type="entry name" value="YchJ_M-like"/>
    <property type="match status" value="1"/>
</dbReference>
<comment type="similarity">
    <text evidence="1 2">Belongs to the UPF0225 family.</text>
</comment>
<proteinExistence type="inferred from homology"/>
<dbReference type="Proteomes" id="UP000741013">
    <property type="component" value="Unassembled WGS sequence"/>
</dbReference>
<comment type="caution">
    <text evidence="4">The sequence shown here is derived from an EMBL/GenBank/DDBJ whole genome shotgun (WGS) entry which is preliminary data.</text>
</comment>
<evidence type="ECO:0000256" key="2">
    <source>
        <dbReference type="HAMAP-Rule" id="MF_00612"/>
    </source>
</evidence>
<dbReference type="PANTHER" id="PTHR33747">
    <property type="entry name" value="UPF0225 PROTEIN SCO1677"/>
    <property type="match status" value="1"/>
</dbReference>
<dbReference type="PANTHER" id="PTHR33747:SF1">
    <property type="entry name" value="ADENYLATE CYCLASE-ASSOCIATED CAP C-TERMINAL DOMAIN-CONTAINING PROTEIN"/>
    <property type="match status" value="1"/>
</dbReference>
<gene>
    <name evidence="4" type="ORF">JOM49_002631</name>
</gene>
<evidence type="ECO:0000313" key="5">
    <source>
        <dbReference type="Proteomes" id="UP000741013"/>
    </source>
</evidence>
<feature type="domain" description="YchJ-like middle NTF2-like" evidence="3">
    <location>
        <begin position="32"/>
        <end position="125"/>
    </location>
</feature>
<dbReference type="RefSeq" id="WP_209664565.1">
    <property type="nucleotide sequence ID" value="NZ_JAGGMS010000001.1"/>
</dbReference>
<evidence type="ECO:0000313" key="4">
    <source>
        <dbReference type="EMBL" id="MBP2181105.1"/>
    </source>
</evidence>
<protein>
    <recommendedName>
        <fullName evidence="2">UPF0225 protein JOM49_002631</fullName>
    </recommendedName>
</protein>